<dbReference type="InterPro" id="IPR013746">
    <property type="entry name" value="HMG_CoA_synt_C_dom"/>
</dbReference>
<sequence length="388" mass="41953">MDIGIDQMGLYSPDFYIDLRQLAEVRGDDPDKYTIGIGQDEQAVPPSSQDVVTMGAAAVQQIQASIDAERLGLIVLGTESGVDASKAGALFIQKLTGLPQTARVLEIKEACYGGTAGLMMARDYVAAHPTKQALVIAADIARYGLNTAGEVTQGAGAVAMLVSAAPRLLVINDDSAVHAEDIGDFWRPVYTNQALARGKYSTEQYLRFFQLAWAAYKKATGLGLADFKALTFHLPYTKMGLKALRQVLPEADAAKQQDLLMHFDHSIQYSRRIGNLYTGSLYLGLLSLLENDSSLAAGDRLGLFSYGSGAVGEFFSAVLVEGFEKQLHGAAHAGALNARRALSIAEYERVFQDAVPYAKADYQTNPDYYAGPFVLTAVTGQERQYQAR</sequence>
<dbReference type="PANTHER" id="PTHR43323:SF2">
    <property type="entry name" value="HYDROXYMETHYLGLUTARYL-COA SYNTHASE"/>
    <property type="match status" value="1"/>
</dbReference>
<dbReference type="InterPro" id="IPR011554">
    <property type="entry name" value="HMG_CoA_synthase_prok"/>
</dbReference>
<comment type="similarity">
    <text evidence="1">Belongs to the thiolase-like superfamily. HMG-CoA synthase family.</text>
</comment>
<gene>
    <name evidence="5" type="ORF">ACFQ5K_05775</name>
</gene>
<dbReference type="Pfam" id="PF08540">
    <property type="entry name" value="HMG_CoA_synt_C"/>
    <property type="match status" value="1"/>
</dbReference>
<comment type="caution">
    <text evidence="5">The sequence shown here is derived from an EMBL/GenBank/DDBJ whole genome shotgun (WGS) entry which is preliminary data.</text>
</comment>
<evidence type="ECO:0000256" key="2">
    <source>
        <dbReference type="ARBA" id="ARBA00022679"/>
    </source>
</evidence>
<reference evidence="6" key="1">
    <citation type="journal article" date="2019" name="Int. J. Syst. Evol. Microbiol.">
        <title>The Global Catalogue of Microorganisms (GCM) 10K type strain sequencing project: providing services to taxonomists for standard genome sequencing and annotation.</title>
        <authorList>
            <consortium name="The Broad Institute Genomics Platform"/>
            <consortium name="The Broad Institute Genome Sequencing Center for Infectious Disease"/>
            <person name="Wu L."/>
            <person name="Ma J."/>
        </authorList>
    </citation>
    <scope>NUCLEOTIDE SEQUENCE [LARGE SCALE GENOMIC DNA]</scope>
    <source>
        <strain evidence="6">CCM 8912</strain>
    </source>
</reference>
<evidence type="ECO:0000256" key="1">
    <source>
        <dbReference type="ARBA" id="ARBA00007061"/>
    </source>
</evidence>
<dbReference type="Proteomes" id="UP001597212">
    <property type="component" value="Unassembled WGS sequence"/>
</dbReference>
<evidence type="ECO:0000313" key="6">
    <source>
        <dbReference type="Proteomes" id="UP001597212"/>
    </source>
</evidence>
<dbReference type="GO" id="GO:0004421">
    <property type="term" value="F:hydroxymethylglutaryl-CoA synthase activity"/>
    <property type="evidence" value="ECO:0007669"/>
    <property type="project" value="UniProtKB-EC"/>
</dbReference>
<feature type="domain" description="Hydroxymethylglutaryl-coenzyme A synthase C-terminal" evidence="4">
    <location>
        <begin position="263"/>
        <end position="363"/>
    </location>
</feature>
<accession>A0ABW4CXN5</accession>
<dbReference type="RefSeq" id="WP_125758145.1">
    <property type="nucleotide sequence ID" value="NZ_JBHTOK010000048.1"/>
</dbReference>
<keyword evidence="2 5" id="KW-0808">Transferase</keyword>
<keyword evidence="5" id="KW-0012">Acyltransferase</keyword>
<dbReference type="PANTHER" id="PTHR43323">
    <property type="entry name" value="3-HYDROXY-3-METHYLGLUTARYL COENZYME A SYNTHASE"/>
    <property type="match status" value="1"/>
</dbReference>
<keyword evidence="6" id="KW-1185">Reference proteome</keyword>
<dbReference type="CDD" id="cd00827">
    <property type="entry name" value="init_cond_enzymes"/>
    <property type="match status" value="1"/>
</dbReference>
<dbReference type="NCBIfam" id="TIGR01835">
    <property type="entry name" value="HMG-CoA-S_prok"/>
    <property type="match status" value="1"/>
</dbReference>
<proteinExistence type="inferred from homology"/>
<dbReference type="Gene3D" id="3.40.47.10">
    <property type="match status" value="2"/>
</dbReference>
<dbReference type="SUPFAM" id="SSF53901">
    <property type="entry name" value="Thiolase-like"/>
    <property type="match status" value="2"/>
</dbReference>
<organism evidence="5 6">
    <name type="scientific">Lacticaseibacillus hegangensis</name>
    <dbReference type="NCBI Taxonomy" id="2486010"/>
    <lineage>
        <taxon>Bacteria</taxon>
        <taxon>Bacillati</taxon>
        <taxon>Bacillota</taxon>
        <taxon>Bacilli</taxon>
        <taxon>Lactobacillales</taxon>
        <taxon>Lactobacillaceae</taxon>
        <taxon>Lacticaseibacillus</taxon>
    </lineage>
</organism>
<evidence type="ECO:0000259" key="3">
    <source>
        <dbReference type="Pfam" id="PF01154"/>
    </source>
</evidence>
<dbReference type="EC" id="2.3.3.10" evidence="5"/>
<dbReference type="InterPro" id="IPR013528">
    <property type="entry name" value="HMG_CoA_synth_N"/>
</dbReference>
<feature type="domain" description="Hydroxymethylglutaryl-coenzyme A synthase N-terminal" evidence="3">
    <location>
        <begin position="2"/>
        <end position="163"/>
    </location>
</feature>
<dbReference type="EMBL" id="JBHTOK010000048">
    <property type="protein sequence ID" value="MFD1440873.1"/>
    <property type="molecule type" value="Genomic_DNA"/>
</dbReference>
<evidence type="ECO:0000313" key="5">
    <source>
        <dbReference type="EMBL" id="MFD1440873.1"/>
    </source>
</evidence>
<dbReference type="Pfam" id="PF01154">
    <property type="entry name" value="HMG_CoA_synt_N"/>
    <property type="match status" value="1"/>
</dbReference>
<dbReference type="InterPro" id="IPR016039">
    <property type="entry name" value="Thiolase-like"/>
</dbReference>
<name>A0ABW4CXN5_9LACO</name>
<evidence type="ECO:0000259" key="4">
    <source>
        <dbReference type="Pfam" id="PF08540"/>
    </source>
</evidence>
<protein>
    <submittedName>
        <fullName evidence="5">Hydroxymethylglutaryl-CoA synthase</fullName>
        <ecNumber evidence="5">2.3.3.10</ecNumber>
    </submittedName>
</protein>